<reference evidence="15 16" key="1">
    <citation type="submission" date="2021-05" db="EMBL/GenBank/DDBJ databases">
        <title>Novel Bacillus species.</title>
        <authorList>
            <person name="Liu G."/>
        </authorList>
    </citation>
    <scope>NUCLEOTIDE SEQUENCE [LARGE SCALE GENOMIC DNA]</scope>
    <source>
        <strain evidence="16">FJAT-49780</strain>
    </source>
</reference>
<evidence type="ECO:0000256" key="10">
    <source>
        <dbReference type="ARBA" id="ARBA00023136"/>
    </source>
</evidence>
<comment type="caution">
    <text evidence="15">The sequence shown here is derived from an EMBL/GenBank/DDBJ whole genome shotgun (WGS) entry which is preliminary data.</text>
</comment>
<dbReference type="FunFam" id="2.10.109.10:FF:000008">
    <property type="entry name" value="Signal peptidase I"/>
    <property type="match status" value="1"/>
</dbReference>
<dbReference type="PANTHER" id="PTHR43390">
    <property type="entry name" value="SIGNAL PEPTIDASE I"/>
    <property type="match status" value="1"/>
</dbReference>
<comment type="subcellular location">
    <subcellularLocation>
        <location evidence="2">Cell membrane</location>
        <topology evidence="2">Single-pass type II membrane protein</topology>
    </subcellularLocation>
    <subcellularLocation>
        <location evidence="13">Membrane</location>
        <topology evidence="13">Single-pass type II membrane protein</topology>
    </subcellularLocation>
</comment>
<dbReference type="InterPro" id="IPR019758">
    <property type="entry name" value="Pept_S26A_signal_pept_1_CS"/>
</dbReference>
<dbReference type="NCBIfam" id="TIGR02227">
    <property type="entry name" value="sigpep_I_bact"/>
    <property type="match status" value="1"/>
</dbReference>
<evidence type="ECO:0000256" key="5">
    <source>
        <dbReference type="ARBA" id="ARBA00022475"/>
    </source>
</evidence>
<evidence type="ECO:0000256" key="6">
    <source>
        <dbReference type="ARBA" id="ARBA00022670"/>
    </source>
</evidence>
<dbReference type="GO" id="GO:0009003">
    <property type="term" value="F:signal peptidase activity"/>
    <property type="evidence" value="ECO:0007669"/>
    <property type="project" value="UniProtKB-EC"/>
</dbReference>
<evidence type="ECO:0000313" key="15">
    <source>
        <dbReference type="EMBL" id="MBS4195061.1"/>
    </source>
</evidence>
<evidence type="ECO:0000256" key="8">
    <source>
        <dbReference type="ARBA" id="ARBA00022801"/>
    </source>
</evidence>
<dbReference type="InterPro" id="IPR036286">
    <property type="entry name" value="LexA/Signal_pep-like_sf"/>
</dbReference>
<dbReference type="PROSITE" id="PS00760">
    <property type="entry name" value="SPASE_I_2"/>
    <property type="match status" value="1"/>
</dbReference>
<gene>
    <name evidence="15" type="primary">lepB</name>
    <name evidence="15" type="ORF">KHA97_08205</name>
</gene>
<dbReference type="Proteomes" id="UP000681414">
    <property type="component" value="Unassembled WGS sequence"/>
</dbReference>
<dbReference type="PRINTS" id="PR00727">
    <property type="entry name" value="LEADERPTASE"/>
</dbReference>
<keyword evidence="7" id="KW-0812">Transmembrane</keyword>
<name>A0A942TE13_9BACI</name>
<evidence type="ECO:0000259" key="14">
    <source>
        <dbReference type="Pfam" id="PF10502"/>
    </source>
</evidence>
<dbReference type="SUPFAM" id="SSF51306">
    <property type="entry name" value="LexA/Signal peptidase"/>
    <property type="match status" value="1"/>
</dbReference>
<dbReference type="GO" id="GO:0005886">
    <property type="term" value="C:plasma membrane"/>
    <property type="evidence" value="ECO:0007669"/>
    <property type="project" value="UniProtKB-SubCell"/>
</dbReference>
<evidence type="ECO:0000256" key="3">
    <source>
        <dbReference type="ARBA" id="ARBA00009370"/>
    </source>
</evidence>
<dbReference type="PROSITE" id="PS00761">
    <property type="entry name" value="SPASE_I_3"/>
    <property type="match status" value="1"/>
</dbReference>
<dbReference type="GO" id="GO:0004252">
    <property type="term" value="F:serine-type endopeptidase activity"/>
    <property type="evidence" value="ECO:0007669"/>
    <property type="project" value="InterPro"/>
</dbReference>
<keyword evidence="16" id="KW-1185">Reference proteome</keyword>
<keyword evidence="10" id="KW-0472">Membrane</keyword>
<evidence type="ECO:0000256" key="12">
    <source>
        <dbReference type="RuleBase" id="RU003993"/>
    </source>
</evidence>
<evidence type="ECO:0000256" key="7">
    <source>
        <dbReference type="ARBA" id="ARBA00022692"/>
    </source>
</evidence>
<evidence type="ECO:0000256" key="13">
    <source>
        <dbReference type="RuleBase" id="RU362042"/>
    </source>
</evidence>
<protein>
    <recommendedName>
        <fullName evidence="4 12">Signal peptidase I</fullName>
        <ecNumber evidence="4 12">3.4.21.89</ecNumber>
    </recommendedName>
</protein>
<keyword evidence="5" id="KW-1003">Cell membrane</keyword>
<dbReference type="RefSeq" id="WP_213124196.1">
    <property type="nucleotide sequence ID" value="NZ_JAGYPG010000001.1"/>
</dbReference>
<dbReference type="PROSITE" id="PS00501">
    <property type="entry name" value="SPASE_I_1"/>
    <property type="match status" value="1"/>
</dbReference>
<dbReference type="Gene3D" id="2.10.109.10">
    <property type="entry name" value="Umud Fragment, subunit A"/>
    <property type="match status" value="1"/>
</dbReference>
<dbReference type="AlphaFoldDB" id="A0A942TE13"/>
<evidence type="ECO:0000256" key="4">
    <source>
        <dbReference type="ARBA" id="ARBA00013208"/>
    </source>
</evidence>
<dbReference type="Pfam" id="PF10502">
    <property type="entry name" value="Peptidase_S26"/>
    <property type="match status" value="1"/>
</dbReference>
<dbReference type="PANTHER" id="PTHR43390:SF8">
    <property type="entry name" value="SIGNAL PEPTIDASE I"/>
    <property type="match status" value="1"/>
</dbReference>
<evidence type="ECO:0000256" key="9">
    <source>
        <dbReference type="ARBA" id="ARBA00022989"/>
    </source>
</evidence>
<dbReference type="InterPro" id="IPR019756">
    <property type="entry name" value="Pept_S26A_signal_pept_1_Ser-AS"/>
</dbReference>
<proteinExistence type="inferred from homology"/>
<sequence length="185" mass="21355">MKEEKSELWEWTKAFLIAILLAVVVRHFIFSPATVKGESMMPTLHDRDRMIVDKVNYSLLEPKRFDIIVFRASPSENYVKRVIGLPGDTIEYKDDILYINGKAYEEPYLDEYKKQNMPGIPLTYSFSLKDTPIGRDTVPKGHLFVMGDNRGHSTDSRHIGAIPIEDVLGTAKIIFWPFKDFQMIK</sequence>
<feature type="active site" evidence="11">
    <location>
        <position position="80"/>
    </location>
</feature>
<comment type="similarity">
    <text evidence="3 13">Belongs to the peptidase S26 family.</text>
</comment>
<evidence type="ECO:0000256" key="2">
    <source>
        <dbReference type="ARBA" id="ARBA00004401"/>
    </source>
</evidence>
<feature type="active site" evidence="11">
    <location>
        <position position="39"/>
    </location>
</feature>
<keyword evidence="9" id="KW-1133">Transmembrane helix</keyword>
<dbReference type="CDD" id="cd06530">
    <property type="entry name" value="S26_SPase_I"/>
    <property type="match status" value="1"/>
</dbReference>
<dbReference type="EMBL" id="JAGYPG010000001">
    <property type="protein sequence ID" value="MBS4195061.1"/>
    <property type="molecule type" value="Genomic_DNA"/>
</dbReference>
<evidence type="ECO:0000256" key="1">
    <source>
        <dbReference type="ARBA" id="ARBA00000677"/>
    </source>
</evidence>
<keyword evidence="6 12" id="KW-0645">Protease</keyword>
<dbReference type="GO" id="GO:0006465">
    <property type="term" value="P:signal peptide processing"/>
    <property type="evidence" value="ECO:0007669"/>
    <property type="project" value="InterPro"/>
</dbReference>
<evidence type="ECO:0000313" key="16">
    <source>
        <dbReference type="Proteomes" id="UP000681414"/>
    </source>
</evidence>
<keyword evidence="8 12" id="KW-0378">Hydrolase</keyword>
<dbReference type="InterPro" id="IPR019757">
    <property type="entry name" value="Pept_S26A_signal_pept_1_Lys-AS"/>
</dbReference>
<evidence type="ECO:0000256" key="11">
    <source>
        <dbReference type="PIRSR" id="PIRSR600223-1"/>
    </source>
</evidence>
<organism evidence="15 16">
    <name type="scientific">Lederbergia citri</name>
    <dbReference type="NCBI Taxonomy" id="2833580"/>
    <lineage>
        <taxon>Bacteria</taxon>
        <taxon>Bacillati</taxon>
        <taxon>Bacillota</taxon>
        <taxon>Bacilli</taxon>
        <taxon>Bacillales</taxon>
        <taxon>Bacillaceae</taxon>
        <taxon>Lederbergia</taxon>
    </lineage>
</organism>
<comment type="catalytic activity">
    <reaction evidence="1 12">
        <text>Cleavage of hydrophobic, N-terminal signal or leader sequences from secreted and periplasmic proteins.</text>
        <dbReference type="EC" id="3.4.21.89"/>
    </reaction>
</comment>
<dbReference type="InterPro" id="IPR000223">
    <property type="entry name" value="Pept_S26A_signal_pept_1"/>
</dbReference>
<feature type="domain" description="Peptidase S26" evidence="14">
    <location>
        <begin position="8"/>
        <end position="176"/>
    </location>
</feature>
<dbReference type="EC" id="3.4.21.89" evidence="4 12"/>
<dbReference type="InterPro" id="IPR019533">
    <property type="entry name" value="Peptidase_S26"/>
</dbReference>
<accession>A0A942TE13</accession>